<gene>
    <name evidence="1" type="ORF">I7X39_22810</name>
</gene>
<evidence type="ECO:0000313" key="2">
    <source>
        <dbReference type="Proteomes" id="UP000613266"/>
    </source>
</evidence>
<sequence length="146" mass="15980">MPIRPASFDTAAEQLAPHLVNLPGKLIAIDGRDGSGKTTLGRFLAWYFNVALVETDLFLLQGAGLAYHTDQIERLIAQRLAVPRPVIVEGIAVLKTLHSIGRKPDLLVYVTNTKNRGSDSFAKIFSEYETAFSPRSVAHVSIELGH</sequence>
<dbReference type="Gene3D" id="3.40.50.300">
    <property type="entry name" value="P-loop containing nucleotide triphosphate hydrolases"/>
    <property type="match status" value="1"/>
</dbReference>
<keyword evidence="2" id="KW-1185">Reference proteome</keyword>
<protein>
    <submittedName>
        <fullName evidence="1">Uncharacterized protein</fullName>
    </submittedName>
</protein>
<dbReference type="RefSeq" id="WP_198113670.1">
    <property type="nucleotide sequence ID" value="NZ_JAEDAK010000033.1"/>
</dbReference>
<evidence type="ECO:0000313" key="1">
    <source>
        <dbReference type="EMBL" id="MBH9579734.1"/>
    </source>
</evidence>
<dbReference type="AlphaFoldDB" id="A0A931J8Y3"/>
<name>A0A931J8Y3_9BURK</name>
<dbReference type="Proteomes" id="UP000613266">
    <property type="component" value="Unassembled WGS sequence"/>
</dbReference>
<proteinExistence type="predicted"/>
<dbReference type="InterPro" id="IPR027417">
    <property type="entry name" value="P-loop_NTPase"/>
</dbReference>
<reference evidence="1" key="1">
    <citation type="submission" date="2020-12" db="EMBL/GenBank/DDBJ databases">
        <title>The genome sequence of Inhella sp. 1Y17.</title>
        <authorList>
            <person name="Liu Y."/>
        </authorList>
    </citation>
    <scope>NUCLEOTIDE SEQUENCE</scope>
    <source>
        <strain evidence="1">1Y17</strain>
    </source>
</reference>
<comment type="caution">
    <text evidence="1">The sequence shown here is derived from an EMBL/GenBank/DDBJ whole genome shotgun (WGS) entry which is preliminary data.</text>
</comment>
<dbReference type="EMBL" id="JAEDAK010000033">
    <property type="protein sequence ID" value="MBH9579734.1"/>
    <property type="molecule type" value="Genomic_DNA"/>
</dbReference>
<organism evidence="1 2">
    <name type="scientific">Inhella proteolytica</name>
    <dbReference type="NCBI Taxonomy" id="2795029"/>
    <lineage>
        <taxon>Bacteria</taxon>
        <taxon>Pseudomonadati</taxon>
        <taxon>Pseudomonadota</taxon>
        <taxon>Betaproteobacteria</taxon>
        <taxon>Burkholderiales</taxon>
        <taxon>Sphaerotilaceae</taxon>
        <taxon>Inhella</taxon>
    </lineage>
</organism>
<dbReference type="SUPFAM" id="SSF52540">
    <property type="entry name" value="P-loop containing nucleoside triphosphate hydrolases"/>
    <property type="match status" value="1"/>
</dbReference>
<accession>A0A931J8Y3</accession>